<dbReference type="Proteomes" id="UP001317963">
    <property type="component" value="Chromosome"/>
</dbReference>
<proteinExistence type="predicted"/>
<evidence type="ECO:0000313" key="2">
    <source>
        <dbReference type="Proteomes" id="UP001317963"/>
    </source>
</evidence>
<dbReference type="PANTHER" id="PTHR13061">
    <property type="entry name" value="DYNACTIN SUBUNIT P25"/>
    <property type="match status" value="1"/>
</dbReference>
<name>A0ABY6Q5M9_9GAMM</name>
<dbReference type="Pfam" id="PF00132">
    <property type="entry name" value="Hexapep"/>
    <property type="match status" value="1"/>
</dbReference>
<dbReference type="Gene3D" id="2.160.10.10">
    <property type="entry name" value="Hexapeptide repeat proteins"/>
    <property type="match status" value="1"/>
</dbReference>
<protein>
    <submittedName>
        <fullName evidence="1">Gamma carbonic anhydrase family protein</fullName>
    </submittedName>
</protein>
<dbReference type="SUPFAM" id="SSF51161">
    <property type="entry name" value="Trimeric LpxA-like enzymes"/>
    <property type="match status" value="1"/>
</dbReference>
<gene>
    <name evidence="1" type="ORF">E0F26_02835</name>
</gene>
<dbReference type="InterPro" id="IPR011004">
    <property type="entry name" value="Trimer_LpxA-like_sf"/>
</dbReference>
<dbReference type="InterPro" id="IPR050484">
    <property type="entry name" value="Transf_Hexapept/Carb_Anhydrase"/>
</dbReference>
<dbReference type="CDD" id="cd04645">
    <property type="entry name" value="LbH_gamma_CA_like"/>
    <property type="match status" value="1"/>
</dbReference>
<dbReference type="InterPro" id="IPR001451">
    <property type="entry name" value="Hexapep"/>
</dbReference>
<sequence>MVNTNYNGPDNIRSYQGHTPKLGDRVMIDPSAVVLGDLVMGDDVSVWPQCAIRADMHRIRIGSRTNIQDGSILHITHASDFNGAGYPLTIGSDVTVGHNVVLHGCTIGDRVLVGIGSVVMDGVVVEDEVMIGAGSLVTPGKTLKTGWLYAGSPARPMREISDRERAFLPYSANNYVKLKDKFLAEASL</sequence>
<organism evidence="1 2">
    <name type="scientific">Candidatus Paraluminiphilus aquimaris</name>
    <dbReference type="NCBI Taxonomy" id="2518994"/>
    <lineage>
        <taxon>Bacteria</taxon>
        <taxon>Pseudomonadati</taxon>
        <taxon>Pseudomonadota</taxon>
        <taxon>Gammaproteobacteria</taxon>
        <taxon>Cellvibrionales</taxon>
        <taxon>Halieaceae</taxon>
        <taxon>Candidatus Paraluminiphilus</taxon>
    </lineage>
</organism>
<reference evidence="1 2" key="1">
    <citation type="submission" date="2019-02" db="EMBL/GenBank/DDBJ databases">
        <title>Halieaceae_genomes.</title>
        <authorList>
            <person name="Li S.-H."/>
        </authorList>
    </citation>
    <scope>NUCLEOTIDE SEQUENCE [LARGE SCALE GENOMIC DNA]</scope>
    <source>
        <strain evidence="1 2">JH123</strain>
    </source>
</reference>
<dbReference type="RefSeq" id="WP_279242534.1">
    <property type="nucleotide sequence ID" value="NZ_CP036501.1"/>
</dbReference>
<dbReference type="PANTHER" id="PTHR13061:SF56">
    <property type="entry name" value="PROTEIN YRDA"/>
    <property type="match status" value="1"/>
</dbReference>
<dbReference type="InterPro" id="IPR047324">
    <property type="entry name" value="LbH_gamma_CA-like"/>
</dbReference>
<dbReference type="EMBL" id="CP036501">
    <property type="protein sequence ID" value="UZP73738.1"/>
    <property type="molecule type" value="Genomic_DNA"/>
</dbReference>
<keyword evidence="2" id="KW-1185">Reference proteome</keyword>
<evidence type="ECO:0000313" key="1">
    <source>
        <dbReference type="EMBL" id="UZP73738.1"/>
    </source>
</evidence>
<accession>A0ABY6Q5M9</accession>